<dbReference type="EMBL" id="JAERRH010000012">
    <property type="protein sequence ID" value="MBL1108331.1"/>
    <property type="molecule type" value="Genomic_DNA"/>
</dbReference>
<evidence type="ECO:0000313" key="2">
    <source>
        <dbReference type="EMBL" id="MBL1108331.1"/>
    </source>
</evidence>
<organism evidence="2 3">
    <name type="scientific">Streptomyces musisoli</name>
    <dbReference type="NCBI Taxonomy" id="2802280"/>
    <lineage>
        <taxon>Bacteria</taxon>
        <taxon>Bacillati</taxon>
        <taxon>Actinomycetota</taxon>
        <taxon>Actinomycetes</taxon>
        <taxon>Kitasatosporales</taxon>
        <taxon>Streptomycetaceae</taxon>
        <taxon>Streptomyces</taxon>
    </lineage>
</organism>
<reference evidence="2 3" key="1">
    <citation type="submission" date="2021-01" db="EMBL/GenBank/DDBJ databases">
        <title>WGS of actinomycetes isolated from Thailand.</title>
        <authorList>
            <person name="Thawai C."/>
        </authorList>
    </citation>
    <scope>NUCLEOTIDE SEQUENCE [LARGE SCALE GENOMIC DNA]</scope>
    <source>
        <strain evidence="2 3">CH5-8</strain>
    </source>
</reference>
<evidence type="ECO:0000313" key="3">
    <source>
        <dbReference type="Proteomes" id="UP000621386"/>
    </source>
</evidence>
<dbReference type="RefSeq" id="WP_201822845.1">
    <property type="nucleotide sequence ID" value="NZ_JAERRH010000012.1"/>
</dbReference>
<dbReference type="Proteomes" id="UP000621386">
    <property type="component" value="Unassembled WGS sequence"/>
</dbReference>
<protein>
    <recommendedName>
        <fullName evidence="4">ABC transporter Uup C-terminal domain-containing protein</fullName>
    </recommendedName>
</protein>
<evidence type="ECO:0008006" key="4">
    <source>
        <dbReference type="Google" id="ProtNLM"/>
    </source>
</evidence>
<feature type="coiled-coil region" evidence="1">
    <location>
        <begin position="12"/>
        <end position="67"/>
    </location>
</feature>
<comment type="caution">
    <text evidence="2">The sequence shown here is derived from an EMBL/GenBank/DDBJ whole genome shotgun (WGS) entry which is preliminary data.</text>
</comment>
<name>A0ABS1P7K0_9ACTN</name>
<evidence type="ECO:0000256" key="1">
    <source>
        <dbReference type="SAM" id="Coils"/>
    </source>
</evidence>
<keyword evidence="1" id="KW-0175">Coiled coil</keyword>
<keyword evidence="3" id="KW-1185">Reference proteome</keyword>
<accession>A0ABS1P7K0</accession>
<gene>
    <name evidence="2" type="ORF">JK361_27710</name>
</gene>
<sequence>MPPICEHAKAGLAKAKRETAFRLNELNDAQNKLHELEAAQPPDETAIEAQKAEVDQARDNWLEARKKQKEWQEAVDELCNP</sequence>
<proteinExistence type="predicted"/>